<accession>A0ACC1N8G6</accession>
<dbReference type="Proteomes" id="UP001143910">
    <property type="component" value="Unassembled WGS sequence"/>
</dbReference>
<dbReference type="EMBL" id="JANJQO010000735">
    <property type="protein sequence ID" value="KAJ2975214.1"/>
    <property type="molecule type" value="Genomic_DNA"/>
</dbReference>
<sequence>MPEASAPSVALDTVAYIANSIWSVQWSWYLASVPHLLAVPLSFVMIPLSYATEVLLVIFAPLLYLIGFLAASVQGFVSLLVSLKPLYSFLSAAAGIGIIAGVFLGATSSVITSYLRMQDTDEDDHDFERDHDYEDFDNEYEKDQSYEFEQDAHPLDSPSYQRHQLSSGDTDSGLTRRLAHSLLSQTIHEEDDSSGA</sequence>
<evidence type="ECO:0000313" key="2">
    <source>
        <dbReference type="Proteomes" id="UP001143910"/>
    </source>
</evidence>
<evidence type="ECO:0000313" key="1">
    <source>
        <dbReference type="EMBL" id="KAJ2975214.1"/>
    </source>
</evidence>
<keyword evidence="2" id="KW-1185">Reference proteome</keyword>
<organism evidence="1 2">
    <name type="scientific">Zarea fungicola</name>
    <dbReference type="NCBI Taxonomy" id="93591"/>
    <lineage>
        <taxon>Eukaryota</taxon>
        <taxon>Fungi</taxon>
        <taxon>Dikarya</taxon>
        <taxon>Ascomycota</taxon>
        <taxon>Pezizomycotina</taxon>
        <taxon>Sordariomycetes</taxon>
        <taxon>Hypocreomycetidae</taxon>
        <taxon>Hypocreales</taxon>
        <taxon>Cordycipitaceae</taxon>
        <taxon>Zarea</taxon>
    </lineage>
</organism>
<proteinExistence type="predicted"/>
<gene>
    <name evidence="1" type="ORF">NQ176_g5639</name>
</gene>
<protein>
    <submittedName>
        <fullName evidence="1">Uncharacterized protein</fullName>
    </submittedName>
</protein>
<comment type="caution">
    <text evidence="1">The sequence shown here is derived from an EMBL/GenBank/DDBJ whole genome shotgun (WGS) entry which is preliminary data.</text>
</comment>
<name>A0ACC1N8G6_9HYPO</name>
<reference evidence="1" key="1">
    <citation type="submission" date="2022-08" db="EMBL/GenBank/DDBJ databases">
        <title>Genome Sequence of Lecanicillium fungicola.</title>
        <authorList>
            <person name="Buettner E."/>
        </authorList>
    </citation>
    <scope>NUCLEOTIDE SEQUENCE</scope>
    <source>
        <strain evidence="1">Babe33</strain>
    </source>
</reference>